<dbReference type="Proteomes" id="UP000265515">
    <property type="component" value="Unassembled WGS sequence"/>
</dbReference>
<evidence type="ECO:0000256" key="1">
    <source>
        <dbReference type="SAM" id="MobiDB-lite"/>
    </source>
</evidence>
<gene>
    <name evidence="2" type="ORF">CBR_g54798</name>
</gene>
<dbReference type="EMBL" id="BFEA01000006">
    <property type="protein sequence ID" value="GBG59693.1"/>
    <property type="molecule type" value="Genomic_DNA"/>
</dbReference>
<comment type="caution">
    <text evidence="2">The sequence shown here is derived from an EMBL/GenBank/DDBJ whole genome shotgun (WGS) entry which is preliminary data.</text>
</comment>
<feature type="region of interest" description="Disordered" evidence="1">
    <location>
        <begin position="440"/>
        <end position="459"/>
    </location>
</feature>
<sequence>MEELFPELGEEAGVAITDDILGEAVVSGDMVEEENGNVFGIVRGGTRNEMSTFGQAANNDVDAIMPAVGLGKTAHEVHGNGLPSVFYARGNKCAFAELGVEFLVAEDGENLAEMIKVGLQGGAKNKDVVKVDHDTDFEEVAEDVIHGGLECGGGVGETERHYEKLVVPEAGAEGGFVGVLLADADLVEATAEVDIGEVFGSTEGIKKFGYPGKRILVLDRDPVQGVLVRAHAEFGGAVLFLTKRQLEGGDLRVGGGVFVGFVRWKQVLGTVAVNDKAMVGGVGVLTDHVKKLVRRDEGRGGGREKVGDVKGWIEREMVAERARNFTVDAPKETATNLSWNWAVPAQAEEIMALRRRCLRPNLTSRVCRSCSSTRSEKVMEGLGRRVVEHVAVGCSADGIEDVVGRRAGGVACDAWGVSGVKVVAGRRIVDARTWLQGAGGQCSSGGGPRGRGGGGGSGCGRAGSGGAGSLVGGAAGLGAIGLLMPQLAATEGTAVGLEEGTFGGAEVRKAIMVEKAGKEIGERELGLMGTGCGEVVEAYPLDAGDEDVVRNESRRDVEAEVAKLIDAVIDGLLRTEGGDEKVGPLKEGDAGKAVGSTVWLRLTTIERRCLGGVRLRWGANERGACCGDRRHFEFERGKGGRPRGGGRRTSRYRWRGRSGECPLGCEEGRETGREVTGVEEGVVEDGGGVVLEDEAWPAWLAERLWPDWPEEGGWLFWPEEDGWPVWPAGVDWMDWPVEEGGDDVVATVVAGVWFSREVTRSDLEVMEASILRSEAESA</sequence>
<evidence type="ECO:0000313" key="3">
    <source>
        <dbReference type="Proteomes" id="UP000265515"/>
    </source>
</evidence>
<dbReference type="Gramene" id="GBG59693">
    <property type="protein sequence ID" value="GBG59693"/>
    <property type="gene ID" value="CBR_g54798"/>
</dbReference>
<keyword evidence="3" id="KW-1185">Reference proteome</keyword>
<dbReference type="AlphaFoldDB" id="A0A388JPI9"/>
<organism evidence="2 3">
    <name type="scientific">Chara braunii</name>
    <name type="common">Braun's stonewort</name>
    <dbReference type="NCBI Taxonomy" id="69332"/>
    <lineage>
        <taxon>Eukaryota</taxon>
        <taxon>Viridiplantae</taxon>
        <taxon>Streptophyta</taxon>
        <taxon>Charophyceae</taxon>
        <taxon>Charales</taxon>
        <taxon>Characeae</taxon>
        <taxon>Chara</taxon>
    </lineage>
</organism>
<dbReference type="OrthoDB" id="2693386at2759"/>
<evidence type="ECO:0000313" key="2">
    <source>
        <dbReference type="EMBL" id="GBG59693.1"/>
    </source>
</evidence>
<reference evidence="2 3" key="1">
    <citation type="journal article" date="2018" name="Cell">
        <title>The Chara Genome: Secondary Complexity and Implications for Plant Terrestrialization.</title>
        <authorList>
            <person name="Nishiyama T."/>
            <person name="Sakayama H."/>
            <person name="Vries J.D."/>
            <person name="Buschmann H."/>
            <person name="Saint-Marcoux D."/>
            <person name="Ullrich K.K."/>
            <person name="Haas F.B."/>
            <person name="Vanderstraeten L."/>
            <person name="Becker D."/>
            <person name="Lang D."/>
            <person name="Vosolsobe S."/>
            <person name="Rombauts S."/>
            <person name="Wilhelmsson P.K.I."/>
            <person name="Janitza P."/>
            <person name="Kern R."/>
            <person name="Heyl A."/>
            <person name="Rumpler F."/>
            <person name="Villalobos L.I.A.C."/>
            <person name="Clay J.M."/>
            <person name="Skokan R."/>
            <person name="Toyoda A."/>
            <person name="Suzuki Y."/>
            <person name="Kagoshima H."/>
            <person name="Schijlen E."/>
            <person name="Tajeshwar N."/>
            <person name="Catarino B."/>
            <person name="Hetherington A.J."/>
            <person name="Saltykova A."/>
            <person name="Bonnot C."/>
            <person name="Breuninger H."/>
            <person name="Symeonidi A."/>
            <person name="Radhakrishnan G.V."/>
            <person name="Van Nieuwerburgh F."/>
            <person name="Deforce D."/>
            <person name="Chang C."/>
            <person name="Karol K.G."/>
            <person name="Hedrich R."/>
            <person name="Ulvskov P."/>
            <person name="Glockner G."/>
            <person name="Delwiche C.F."/>
            <person name="Petrasek J."/>
            <person name="Van de Peer Y."/>
            <person name="Friml J."/>
            <person name="Beilby M."/>
            <person name="Dolan L."/>
            <person name="Kohara Y."/>
            <person name="Sugano S."/>
            <person name="Fujiyama A."/>
            <person name="Delaux P.-M."/>
            <person name="Quint M."/>
            <person name="TheiBen G."/>
            <person name="Hagemann M."/>
            <person name="Harholt J."/>
            <person name="Dunand C."/>
            <person name="Zachgo S."/>
            <person name="Langdale J."/>
            <person name="Maumus F."/>
            <person name="Straeten D.V.D."/>
            <person name="Gould S.B."/>
            <person name="Rensing S.A."/>
        </authorList>
    </citation>
    <scope>NUCLEOTIDE SEQUENCE [LARGE SCALE GENOMIC DNA]</scope>
    <source>
        <strain evidence="2 3">S276</strain>
    </source>
</reference>
<name>A0A388JPI9_CHABU</name>
<protein>
    <submittedName>
        <fullName evidence="2">Uncharacterized protein</fullName>
    </submittedName>
</protein>
<proteinExistence type="predicted"/>
<accession>A0A388JPI9</accession>